<dbReference type="HOGENOM" id="CLU_517865_0_0_1"/>
<accession>T5AA40</accession>
<keyword evidence="1" id="KW-0472">Membrane</keyword>
<dbReference type="eggNOG" id="KOG4366">
    <property type="taxonomic scope" value="Eukaryota"/>
</dbReference>
<protein>
    <submittedName>
        <fullName evidence="2">Capsule polysaccharide biosynthesis protein</fullName>
    </submittedName>
</protein>
<dbReference type="EMBL" id="KE654400">
    <property type="protein sequence ID" value="EQK98606.1"/>
    <property type="molecule type" value="Genomic_DNA"/>
</dbReference>
<feature type="transmembrane region" description="Helical" evidence="1">
    <location>
        <begin position="53"/>
        <end position="82"/>
    </location>
</feature>
<keyword evidence="1" id="KW-0812">Transmembrane</keyword>
<name>T5AA40_OPHSC</name>
<reference evidence="2 3" key="1">
    <citation type="journal article" date="2013" name="Chin. Sci. Bull.">
        <title>Genome survey uncovers the secrets of sex and lifestyle in caterpillar fungus.</title>
        <authorList>
            <person name="Hu X."/>
            <person name="Zhang Y."/>
            <person name="Xiao G."/>
            <person name="Zheng P."/>
            <person name="Xia Y."/>
            <person name="Zhang X."/>
            <person name="St Leger R.J."/>
            <person name="Liu X."/>
            <person name="Wang C."/>
        </authorList>
    </citation>
    <scope>NUCLEOTIDE SEQUENCE [LARGE SCALE GENOMIC DNA]</scope>
    <source>
        <strain evidence="3">Co18 / CGMCC 3.14243</strain>
        <tissue evidence="2">Fruit-body</tissue>
    </source>
</reference>
<dbReference type="InterPro" id="IPR051490">
    <property type="entry name" value="THEM6_lcsJ_thioesterase"/>
</dbReference>
<gene>
    <name evidence="2" type="ORF">OCS_05680</name>
</gene>
<proteinExistence type="predicted"/>
<dbReference type="AlphaFoldDB" id="T5AA40"/>
<evidence type="ECO:0000313" key="2">
    <source>
        <dbReference type="EMBL" id="EQK98606.1"/>
    </source>
</evidence>
<evidence type="ECO:0000313" key="3">
    <source>
        <dbReference type="Proteomes" id="UP000019374"/>
    </source>
</evidence>
<dbReference type="PANTHER" id="PTHR12475:SF4">
    <property type="entry name" value="PROTEIN THEM6"/>
    <property type="match status" value="1"/>
</dbReference>
<dbReference type="OrthoDB" id="265761at2759"/>
<evidence type="ECO:0000256" key="1">
    <source>
        <dbReference type="SAM" id="Phobius"/>
    </source>
</evidence>
<organism evidence="2 3">
    <name type="scientific">Ophiocordyceps sinensis (strain Co18 / CGMCC 3.14243)</name>
    <name type="common">Yarsagumba caterpillar fungus</name>
    <name type="synonym">Hirsutella sinensis</name>
    <dbReference type="NCBI Taxonomy" id="911162"/>
    <lineage>
        <taxon>Eukaryota</taxon>
        <taxon>Fungi</taxon>
        <taxon>Dikarya</taxon>
        <taxon>Ascomycota</taxon>
        <taxon>Pezizomycotina</taxon>
        <taxon>Sordariomycetes</taxon>
        <taxon>Hypocreomycetidae</taxon>
        <taxon>Hypocreales</taxon>
        <taxon>Ophiocordycipitaceae</taxon>
        <taxon>Ophiocordyceps</taxon>
    </lineage>
</organism>
<dbReference type="PANTHER" id="PTHR12475">
    <property type="match status" value="1"/>
</dbReference>
<dbReference type="Proteomes" id="UP000019374">
    <property type="component" value="Unassembled WGS sequence"/>
</dbReference>
<sequence length="526" mass="59252">MASASSKVGGLTFAVHLLAPLALGSAGYAAWRVNWPVLTRSFLTGPGRTSRLLLLLFVVFNWKNLPFAWTYRVFYAIIYHLFLRKPLQLTPRALFKPLVSETHAPLLEMDYNLHKSNSTYFTDLDVSRTHLVSFLCRPGLRKLAYNPETKLVLDPATNEPVAGSMGIVLGAVNCSFKREIGIYRGYELWRDREAHRVAGSDVWKGPLLPLASEDETVRRINAIPFGRDPCFIMQEFIRGREFCTHALIVRGRVRAFVACPSSELLMHYTALPADSPLSRQMLAFTEVMAKAGGTDWTGHVSFDFLVKGGKADEHCQLYPIECNPRVHTAVVLFNDTLQVVDEYLDMLATPEPAPFRQERPLLVPSRPQRYYWLGQDLVERVLYPVYQMLVLWTLSPAQLAASLGSFGQHFVGWKDGTFEAWDPWPWWWLYHVYWPMQFLGFVVRGRWSKRSAERAWNWRPSFTPSTACTGSLTGVPTVLSASMGPADASGEKGHLTCGGLLMPLERKGISPVVIRLQSVADETALA</sequence>
<dbReference type="Gene3D" id="3.30.470.20">
    <property type="entry name" value="ATP-grasp fold, B domain"/>
    <property type="match status" value="1"/>
</dbReference>
<keyword evidence="1" id="KW-1133">Transmembrane helix</keyword>
<dbReference type="SUPFAM" id="SSF56059">
    <property type="entry name" value="Glutathione synthetase ATP-binding domain-like"/>
    <property type="match status" value="1"/>
</dbReference>